<name>A0A0R1RHV0_9LACO</name>
<dbReference type="InterPro" id="IPR001647">
    <property type="entry name" value="HTH_TetR"/>
</dbReference>
<dbReference type="PANTHER" id="PTHR43479">
    <property type="entry name" value="ACREF/ENVCD OPERON REPRESSOR-RELATED"/>
    <property type="match status" value="1"/>
</dbReference>
<keyword evidence="5" id="KW-1185">Reference proteome</keyword>
<evidence type="ECO:0000313" key="5">
    <source>
        <dbReference type="Proteomes" id="UP000051999"/>
    </source>
</evidence>
<proteinExistence type="predicted"/>
<feature type="domain" description="HTH tetR-type" evidence="3">
    <location>
        <begin position="4"/>
        <end position="64"/>
    </location>
</feature>
<comment type="caution">
    <text evidence="4">The sequence shown here is derived from an EMBL/GenBank/DDBJ whole genome shotgun (WGS) entry which is preliminary data.</text>
</comment>
<sequence>MGKTNSLAQFKLALAALLTTRSLTQITVQDLVRKADVDRSTFYRHFLNFDDFLSWLEKDMLTEITQQVERGNNDSLDFTKFYMYAADHQTVLKAFLENQKIPDLTVRLKDIVSKRYHRLLLTQPSTIPPSIQTEFLIGGHIALITWWLKQQNPPCAQKMAIYHQQLSQPR</sequence>
<accession>A0A0R1RHV0</accession>
<evidence type="ECO:0000256" key="2">
    <source>
        <dbReference type="PROSITE-ProRule" id="PRU00335"/>
    </source>
</evidence>
<dbReference type="RefSeq" id="WP_017262193.1">
    <property type="nucleotide sequence ID" value="NZ_AUAW01000005.1"/>
</dbReference>
<dbReference type="STRING" id="1114972.FD35_GL001654"/>
<dbReference type="AlphaFoldDB" id="A0A0R1RHV0"/>
<keyword evidence="1 2" id="KW-0238">DNA-binding</keyword>
<evidence type="ECO:0000313" key="4">
    <source>
        <dbReference type="EMBL" id="KRL56560.1"/>
    </source>
</evidence>
<dbReference type="GO" id="GO:0003677">
    <property type="term" value="F:DNA binding"/>
    <property type="evidence" value="ECO:0007669"/>
    <property type="project" value="UniProtKB-UniRule"/>
</dbReference>
<dbReference type="eggNOG" id="COG1309">
    <property type="taxonomic scope" value="Bacteria"/>
</dbReference>
<organism evidence="4 5">
    <name type="scientific">Furfurilactobacillus rossiae DSM 15814</name>
    <dbReference type="NCBI Taxonomy" id="1114972"/>
    <lineage>
        <taxon>Bacteria</taxon>
        <taxon>Bacillati</taxon>
        <taxon>Bacillota</taxon>
        <taxon>Bacilli</taxon>
        <taxon>Lactobacillales</taxon>
        <taxon>Lactobacillaceae</taxon>
        <taxon>Furfurilactobacillus</taxon>
    </lineage>
</organism>
<dbReference type="Gene3D" id="1.10.357.10">
    <property type="entry name" value="Tetracycline Repressor, domain 2"/>
    <property type="match status" value="1"/>
</dbReference>
<feature type="DNA-binding region" description="H-T-H motif" evidence="2">
    <location>
        <begin position="27"/>
        <end position="46"/>
    </location>
</feature>
<dbReference type="PROSITE" id="PS50977">
    <property type="entry name" value="HTH_TETR_2"/>
    <property type="match status" value="1"/>
</dbReference>
<dbReference type="PANTHER" id="PTHR43479:SF7">
    <property type="entry name" value="TETR-FAMILY TRANSCRIPTIONAL REGULATOR"/>
    <property type="match status" value="1"/>
</dbReference>
<evidence type="ECO:0000256" key="1">
    <source>
        <dbReference type="ARBA" id="ARBA00023125"/>
    </source>
</evidence>
<gene>
    <name evidence="4" type="ORF">FD35_GL001654</name>
</gene>
<dbReference type="SUPFAM" id="SSF46689">
    <property type="entry name" value="Homeodomain-like"/>
    <property type="match status" value="1"/>
</dbReference>
<reference evidence="4 5" key="1">
    <citation type="journal article" date="2015" name="Genome Announc.">
        <title>Expanding the biotechnology potential of lactobacilli through comparative genomics of 213 strains and associated genera.</title>
        <authorList>
            <person name="Sun Z."/>
            <person name="Harris H.M."/>
            <person name="McCann A."/>
            <person name="Guo C."/>
            <person name="Argimon S."/>
            <person name="Zhang W."/>
            <person name="Yang X."/>
            <person name="Jeffery I.B."/>
            <person name="Cooney J.C."/>
            <person name="Kagawa T.F."/>
            <person name="Liu W."/>
            <person name="Song Y."/>
            <person name="Salvetti E."/>
            <person name="Wrobel A."/>
            <person name="Rasinkangas P."/>
            <person name="Parkhill J."/>
            <person name="Rea M.C."/>
            <person name="O'Sullivan O."/>
            <person name="Ritari J."/>
            <person name="Douillard F.P."/>
            <person name="Paul Ross R."/>
            <person name="Yang R."/>
            <person name="Briner A.E."/>
            <person name="Felis G.E."/>
            <person name="de Vos W.M."/>
            <person name="Barrangou R."/>
            <person name="Klaenhammer T.R."/>
            <person name="Caufield P.W."/>
            <person name="Cui Y."/>
            <person name="Zhang H."/>
            <person name="O'Toole P.W."/>
        </authorList>
    </citation>
    <scope>NUCLEOTIDE SEQUENCE [LARGE SCALE GENOMIC DNA]</scope>
    <source>
        <strain evidence="4 5">DSM 15814</strain>
    </source>
</reference>
<protein>
    <recommendedName>
        <fullName evidence="3">HTH tetR-type domain-containing protein</fullName>
    </recommendedName>
</protein>
<dbReference type="Proteomes" id="UP000051999">
    <property type="component" value="Unassembled WGS sequence"/>
</dbReference>
<dbReference type="InterPro" id="IPR009057">
    <property type="entry name" value="Homeodomain-like_sf"/>
</dbReference>
<dbReference type="InterPro" id="IPR050624">
    <property type="entry name" value="HTH-type_Tx_Regulator"/>
</dbReference>
<evidence type="ECO:0000259" key="3">
    <source>
        <dbReference type="PROSITE" id="PS50977"/>
    </source>
</evidence>
<dbReference type="OrthoDB" id="9810250at2"/>
<dbReference type="EMBL" id="AZFF01000003">
    <property type="protein sequence ID" value="KRL56560.1"/>
    <property type="molecule type" value="Genomic_DNA"/>
</dbReference>
<dbReference type="PATRIC" id="fig|1114972.6.peg.1680"/>